<protein>
    <submittedName>
        <fullName evidence="2">Uncharacterized protein</fullName>
    </submittedName>
</protein>
<name>A0ABR2YYD1_9CHLO</name>
<feature type="region of interest" description="Disordered" evidence="1">
    <location>
        <begin position="64"/>
        <end position="85"/>
    </location>
</feature>
<gene>
    <name evidence="2" type="ORF">WJX75_005863</name>
</gene>
<evidence type="ECO:0000313" key="2">
    <source>
        <dbReference type="EMBL" id="KAK9916691.1"/>
    </source>
</evidence>
<keyword evidence="3" id="KW-1185">Reference proteome</keyword>
<dbReference type="EMBL" id="JALJOT010000003">
    <property type="protein sequence ID" value="KAK9916691.1"/>
    <property type="molecule type" value="Genomic_DNA"/>
</dbReference>
<reference evidence="2 3" key="1">
    <citation type="journal article" date="2024" name="Nat. Commun.">
        <title>Phylogenomics reveals the evolutionary origins of lichenization in chlorophyte algae.</title>
        <authorList>
            <person name="Puginier C."/>
            <person name="Libourel C."/>
            <person name="Otte J."/>
            <person name="Skaloud P."/>
            <person name="Haon M."/>
            <person name="Grisel S."/>
            <person name="Petersen M."/>
            <person name="Berrin J.G."/>
            <person name="Delaux P.M."/>
            <person name="Dal Grande F."/>
            <person name="Keller J."/>
        </authorList>
    </citation>
    <scope>NUCLEOTIDE SEQUENCE [LARGE SCALE GENOMIC DNA]</scope>
    <source>
        <strain evidence="2 3">SAG 216-7</strain>
    </source>
</reference>
<proteinExistence type="predicted"/>
<organism evidence="2 3">
    <name type="scientific">Coccomyxa subellipsoidea</name>
    <dbReference type="NCBI Taxonomy" id="248742"/>
    <lineage>
        <taxon>Eukaryota</taxon>
        <taxon>Viridiplantae</taxon>
        <taxon>Chlorophyta</taxon>
        <taxon>core chlorophytes</taxon>
        <taxon>Trebouxiophyceae</taxon>
        <taxon>Trebouxiophyceae incertae sedis</taxon>
        <taxon>Coccomyxaceae</taxon>
        <taxon>Coccomyxa</taxon>
    </lineage>
</organism>
<evidence type="ECO:0000256" key="1">
    <source>
        <dbReference type="SAM" id="MobiDB-lite"/>
    </source>
</evidence>
<evidence type="ECO:0000313" key="3">
    <source>
        <dbReference type="Proteomes" id="UP001491310"/>
    </source>
</evidence>
<comment type="caution">
    <text evidence="2">The sequence shown here is derived from an EMBL/GenBank/DDBJ whole genome shotgun (WGS) entry which is preliminary data.</text>
</comment>
<sequence>MNHRIALEELNRDLGASRAKVEGWAQSKISAADKLREQHLTSIKDLKCKIATLQNKKVKREQEVEQLKHRLDHESKEEEQVSHKV</sequence>
<accession>A0ABR2YYD1</accession>
<dbReference type="Proteomes" id="UP001491310">
    <property type="component" value="Unassembled WGS sequence"/>
</dbReference>